<gene>
    <name evidence="2" type="ORF">JOB18_001657</name>
</gene>
<evidence type="ECO:0000256" key="1">
    <source>
        <dbReference type="SAM" id="MobiDB-lite"/>
    </source>
</evidence>
<comment type="caution">
    <text evidence="2">The sequence shown here is derived from an EMBL/GenBank/DDBJ whole genome shotgun (WGS) entry which is preliminary data.</text>
</comment>
<evidence type="ECO:0000313" key="3">
    <source>
        <dbReference type="Proteomes" id="UP000693946"/>
    </source>
</evidence>
<protein>
    <submittedName>
        <fullName evidence="2">Uncharacterized protein</fullName>
    </submittedName>
</protein>
<name>A0AAV6PMB5_SOLSE</name>
<accession>A0AAV6PMB5</accession>
<proteinExistence type="predicted"/>
<dbReference type="AlphaFoldDB" id="A0AAV6PMB5"/>
<feature type="compositionally biased region" description="Basic and acidic residues" evidence="1">
    <location>
        <begin position="10"/>
        <end position="44"/>
    </location>
</feature>
<dbReference type="EMBL" id="JAGKHQ010000601">
    <property type="protein sequence ID" value="KAG7466708.1"/>
    <property type="molecule type" value="Genomic_DNA"/>
</dbReference>
<sequence>MTTSCMRSTLDPEHRLMTQESKHYQGVESSVDRKLVVKDDKDKDEAQEEDQLKKPRRKDTPILNCPPLIPGHGPHTHQCCCQLSHYTYYDYIQGVYVRAEA</sequence>
<dbReference type="Proteomes" id="UP000693946">
    <property type="component" value="Unassembled WGS sequence"/>
</dbReference>
<organism evidence="2 3">
    <name type="scientific">Solea senegalensis</name>
    <name type="common">Senegalese sole</name>
    <dbReference type="NCBI Taxonomy" id="28829"/>
    <lineage>
        <taxon>Eukaryota</taxon>
        <taxon>Metazoa</taxon>
        <taxon>Chordata</taxon>
        <taxon>Craniata</taxon>
        <taxon>Vertebrata</taxon>
        <taxon>Euteleostomi</taxon>
        <taxon>Actinopterygii</taxon>
        <taxon>Neopterygii</taxon>
        <taxon>Teleostei</taxon>
        <taxon>Neoteleostei</taxon>
        <taxon>Acanthomorphata</taxon>
        <taxon>Carangaria</taxon>
        <taxon>Pleuronectiformes</taxon>
        <taxon>Pleuronectoidei</taxon>
        <taxon>Soleidae</taxon>
        <taxon>Solea</taxon>
    </lineage>
</organism>
<keyword evidence="3" id="KW-1185">Reference proteome</keyword>
<evidence type="ECO:0000313" key="2">
    <source>
        <dbReference type="EMBL" id="KAG7466708.1"/>
    </source>
</evidence>
<feature type="region of interest" description="Disordered" evidence="1">
    <location>
        <begin position="1"/>
        <end position="63"/>
    </location>
</feature>
<reference evidence="2 3" key="1">
    <citation type="journal article" date="2021" name="Sci. Rep.">
        <title>Chromosome anchoring in Senegalese sole (Solea senegalensis) reveals sex-associated markers and genome rearrangements in flatfish.</title>
        <authorList>
            <person name="Guerrero-Cozar I."/>
            <person name="Gomez-Garrido J."/>
            <person name="Berbel C."/>
            <person name="Martinez-Blanch J.F."/>
            <person name="Alioto T."/>
            <person name="Claros M.G."/>
            <person name="Gagnaire P.A."/>
            <person name="Manchado M."/>
        </authorList>
    </citation>
    <scope>NUCLEOTIDE SEQUENCE [LARGE SCALE GENOMIC DNA]</scope>
    <source>
        <strain evidence="2">Sse05_10M</strain>
    </source>
</reference>